<dbReference type="EMBL" id="LCAP01000003">
    <property type="protein sequence ID" value="KKR91642.1"/>
    <property type="molecule type" value="Genomic_DNA"/>
</dbReference>
<keyword evidence="1" id="KW-1133">Transmembrane helix</keyword>
<feature type="transmembrane region" description="Helical" evidence="1">
    <location>
        <begin position="62"/>
        <end position="82"/>
    </location>
</feature>
<dbReference type="SUPFAM" id="SSF103481">
    <property type="entry name" value="Multidrug resistance efflux transporter EmrE"/>
    <property type="match status" value="1"/>
</dbReference>
<keyword evidence="1" id="KW-0812">Transmembrane</keyword>
<dbReference type="Proteomes" id="UP000034190">
    <property type="component" value="Unassembled WGS sequence"/>
</dbReference>
<reference evidence="2 3" key="1">
    <citation type="journal article" date="2015" name="Nature">
        <title>rRNA introns, odd ribosomes, and small enigmatic genomes across a large radiation of phyla.</title>
        <authorList>
            <person name="Brown C.T."/>
            <person name="Hug L.A."/>
            <person name="Thomas B.C."/>
            <person name="Sharon I."/>
            <person name="Castelle C.J."/>
            <person name="Singh A."/>
            <person name="Wilkins M.J."/>
            <person name="Williams K.H."/>
            <person name="Banfield J.F."/>
        </authorList>
    </citation>
    <scope>NUCLEOTIDE SEQUENCE [LARGE SCALE GENOMIC DNA]</scope>
</reference>
<keyword evidence="1" id="KW-0472">Membrane</keyword>
<dbReference type="InterPro" id="IPR037185">
    <property type="entry name" value="EmrE-like"/>
</dbReference>
<gene>
    <name evidence="2" type="ORF">UU43_C0003G0010</name>
</gene>
<evidence type="ECO:0000313" key="2">
    <source>
        <dbReference type="EMBL" id="KKR91642.1"/>
    </source>
</evidence>
<feature type="transmembrane region" description="Helical" evidence="1">
    <location>
        <begin position="175"/>
        <end position="192"/>
    </location>
</feature>
<organism evidence="2 3">
    <name type="scientific">Candidatus Falkowbacteria bacterium GW2011_GWA2_41_14</name>
    <dbReference type="NCBI Taxonomy" id="1618635"/>
    <lineage>
        <taxon>Bacteria</taxon>
        <taxon>Candidatus Falkowiibacteriota</taxon>
    </lineage>
</organism>
<feature type="transmembrane region" description="Helical" evidence="1">
    <location>
        <begin position="118"/>
        <end position="136"/>
    </location>
</feature>
<feature type="transmembrane region" description="Helical" evidence="1">
    <location>
        <begin position="94"/>
        <end position="112"/>
    </location>
</feature>
<sequence>MFGVIIVFLSSFFVEISDSVSKLELKQKQIGLYSLAVVNSLAVTLIFIAINIYQREFIFSPASLPIISIRAILEIILTYLALTAIAKADRSTHGFIRILTMPLLLLVDFSLGYQINSYQLAGIGIIIFSLFLLFSYQGIKKQGAWLSLATAVLAVATISLYKYDITHYNSVAAEQTIMHIVILIFLLPMAFFKAKENPFSFFKQKIFCFQSLINVIPSFLNSYAYAFAPASVILSAYRSSAVLWSVVSGKIYFHEKHLLIKAVCLILLVGGIILLAI</sequence>
<evidence type="ECO:0000313" key="3">
    <source>
        <dbReference type="Proteomes" id="UP000034190"/>
    </source>
</evidence>
<feature type="transmembrane region" description="Helical" evidence="1">
    <location>
        <begin position="212"/>
        <end position="237"/>
    </location>
</feature>
<name>A0A0G0XUR9_9BACT</name>
<protein>
    <recommendedName>
        <fullName evidence="4">EamA domain-containing protein</fullName>
    </recommendedName>
</protein>
<accession>A0A0G0XUR9</accession>
<evidence type="ECO:0000256" key="1">
    <source>
        <dbReference type="SAM" id="Phobius"/>
    </source>
</evidence>
<evidence type="ECO:0008006" key="4">
    <source>
        <dbReference type="Google" id="ProtNLM"/>
    </source>
</evidence>
<feature type="transmembrane region" description="Helical" evidence="1">
    <location>
        <begin position="30"/>
        <end position="50"/>
    </location>
</feature>
<feature type="transmembrane region" description="Helical" evidence="1">
    <location>
        <begin position="143"/>
        <end position="163"/>
    </location>
</feature>
<dbReference type="PATRIC" id="fig|1618635.3.peg.274"/>
<dbReference type="AlphaFoldDB" id="A0A0G0XUR9"/>
<proteinExistence type="predicted"/>
<feature type="transmembrane region" description="Helical" evidence="1">
    <location>
        <begin position="257"/>
        <end position="276"/>
    </location>
</feature>
<comment type="caution">
    <text evidence="2">The sequence shown here is derived from an EMBL/GenBank/DDBJ whole genome shotgun (WGS) entry which is preliminary data.</text>
</comment>